<evidence type="ECO:0000256" key="2">
    <source>
        <dbReference type="ARBA" id="ARBA00022448"/>
    </source>
</evidence>
<dbReference type="PANTHER" id="PTHR13043:SF1">
    <property type="entry name" value="EXOCYST COMPLEX COMPONENT 2"/>
    <property type="match status" value="1"/>
</dbReference>
<evidence type="ECO:0000313" key="7">
    <source>
        <dbReference type="EMBL" id="AWU73925.1"/>
    </source>
</evidence>
<dbReference type="VEuPathDB" id="FungiDB:C5L36_0A05220"/>
<accession>A0A2U9QY55</accession>
<sequence length="910" mass="104150">MRTMNPERAEDRALLMDFYQLKTLSPKQFDKDTIPSTFKIDISNENLAEIPKEIVNNLLGDNSTESDEKMKTSSAKNNTSSVGKGSYVDPLGFKSNILDELIDKDILDDTRDPQIGKFMVDSKLFNPRLFLSVVHSDKSLKELLFGIKNLENDIESKKPLLQQLITNNFERTLNTKNSLDKVFNHFSTSNLNAEISDLNDALSSSSNSANQMLNPILLLLSKEKDLTNTVSFIKENRSFIDLPKKLKRYVDEDDFDSVLKEYELGFLFFQKIKSEKNVNPFFDKIWSNVKTVIEQYKQSMIDDLTNTRIDLINSNFKLQLNSKKRNFVVLLKRIVELDPASTPMKTFVKSQYENIIKDLDKGLVRIDYQDLNNTRNAVLKASGSENGNINLSVNAFKLFSQLASPSYDNEQIDSLYERLDSRMVISLWEFFQLYVETVTEGVIGNKIIKFESMVEFLAHDFVKLLSEKARQVSRKIDEKSIAEMKQFFKSMMKKICDRLTFLFESTTDDLNKALLISEKDGHSAVFPKPGLRNIDDVSTYGFVTPNSNSITTICYCVKFFKTLSNKLVSIKNQKFILNTPEVNSIVEITLTGINKNIIEGCIAAMKHDIQSAVYIDNMEPNESVEGSTRITTFSLNFYQTFVAKIHELHDGRDQTIVELIQHHLLQSVELLLKNIAQNIDKLCDSDPNRFDYYYLVSIYNIRHITTKVLPLILKSFDMNFKTKLTTKKDLEIYKISDSLESQIFVDYMKEPFANISKIINLGMADINVRSQNVLSKTSTNDIVPASPFLLSSINYINTLKSKLYSFNVRPSFVLDIQSALITKLQKKILENLSSDFTKDAQYQLSIDLMLLVTLLKKYNSKAYDHNKVETSSLEKALTKLSSKFDSASVEKSVHENLSLNYIQFNSFISD</sequence>
<keyword evidence="3 4" id="KW-0268">Exocytosis</keyword>
<reference evidence="7 8" key="1">
    <citation type="submission" date="2018-06" db="EMBL/GenBank/DDBJ databases">
        <title>Population genomics shows no distinction between pathogenic Candida krusei and environmental Pichia kudriavzevii: One species, four names.</title>
        <authorList>
            <person name="Douglass A.P."/>
            <person name="Offei B."/>
            <person name="Braun-Galleani S."/>
            <person name="Coughlan A.Y."/>
            <person name="Martos A."/>
            <person name="Ortiz-Merino R.A."/>
            <person name="Byrne K.P."/>
            <person name="Wolfe K.H."/>
        </authorList>
    </citation>
    <scope>NUCLEOTIDE SEQUENCE [LARGE SCALE GENOMIC DNA]</scope>
    <source>
        <strain evidence="7 8">CBS573</strain>
    </source>
</reference>
<dbReference type="RefSeq" id="XP_029319402.1">
    <property type="nucleotide sequence ID" value="XM_029463542.1"/>
</dbReference>
<keyword evidence="2 4" id="KW-0813">Transport</keyword>
<proteinExistence type="inferred from homology"/>
<dbReference type="OrthoDB" id="26242at2759"/>
<dbReference type="KEGG" id="pkz:C5L36_0A05220"/>
<dbReference type="GO" id="GO:0006893">
    <property type="term" value="P:Golgi to plasma membrane transport"/>
    <property type="evidence" value="ECO:0007669"/>
    <property type="project" value="UniProtKB-UniRule"/>
</dbReference>
<dbReference type="EMBL" id="CP028773">
    <property type="protein sequence ID" value="AWU73925.1"/>
    <property type="molecule type" value="Genomic_DNA"/>
</dbReference>
<feature type="compositionally biased region" description="Polar residues" evidence="5">
    <location>
        <begin position="72"/>
        <end position="82"/>
    </location>
</feature>
<name>A0A2U9QY55_PICKU</name>
<comment type="similarity">
    <text evidence="1 4">Belongs to the SEC5 family.</text>
</comment>
<protein>
    <recommendedName>
        <fullName evidence="4">Exocyst complex component SEC5</fullName>
    </recommendedName>
</protein>
<comment type="subunit">
    <text evidence="4">Component of the exocyst complex.</text>
</comment>
<evidence type="ECO:0000259" key="6">
    <source>
        <dbReference type="Pfam" id="PF15469"/>
    </source>
</evidence>
<evidence type="ECO:0000256" key="3">
    <source>
        <dbReference type="ARBA" id="ARBA00022483"/>
    </source>
</evidence>
<organism evidence="7 8">
    <name type="scientific">Pichia kudriavzevii</name>
    <name type="common">Yeast</name>
    <name type="synonym">Issatchenkia orientalis</name>
    <dbReference type="NCBI Taxonomy" id="4909"/>
    <lineage>
        <taxon>Eukaryota</taxon>
        <taxon>Fungi</taxon>
        <taxon>Dikarya</taxon>
        <taxon>Ascomycota</taxon>
        <taxon>Saccharomycotina</taxon>
        <taxon>Pichiomycetes</taxon>
        <taxon>Pichiales</taxon>
        <taxon>Pichiaceae</taxon>
        <taxon>Pichia</taxon>
    </lineage>
</organism>
<evidence type="ECO:0000256" key="1">
    <source>
        <dbReference type="ARBA" id="ARBA00010578"/>
    </source>
</evidence>
<evidence type="ECO:0000256" key="4">
    <source>
        <dbReference type="RuleBase" id="RU365069"/>
    </source>
</evidence>
<gene>
    <name evidence="7" type="ORF">C5L36_0A05220</name>
</gene>
<comment type="function">
    <text evidence="4">Component of the exocyst complex involved in the docking of exocytic vesicles with fusion sites on the plasma membrane.</text>
</comment>
<evidence type="ECO:0000256" key="5">
    <source>
        <dbReference type="SAM" id="MobiDB-lite"/>
    </source>
</evidence>
<dbReference type="Pfam" id="PF15469">
    <property type="entry name" value="Sec5"/>
    <property type="match status" value="1"/>
</dbReference>
<evidence type="ECO:0000313" key="8">
    <source>
        <dbReference type="Proteomes" id="UP000249293"/>
    </source>
</evidence>
<keyword evidence="8" id="KW-1185">Reference proteome</keyword>
<dbReference type="GO" id="GO:0000145">
    <property type="term" value="C:exocyst"/>
    <property type="evidence" value="ECO:0007669"/>
    <property type="project" value="UniProtKB-UniRule"/>
</dbReference>
<keyword evidence="4" id="KW-0653">Protein transport</keyword>
<feature type="domain" description="Exocyst complex component EXOC2/Sec5 N-terminal" evidence="6">
    <location>
        <begin position="89"/>
        <end position="907"/>
    </location>
</feature>
<dbReference type="InterPro" id="IPR039481">
    <property type="entry name" value="EXOC2/Sec5_N_dom"/>
</dbReference>
<dbReference type="InterPro" id="IPR029175">
    <property type="entry name" value="EXOC2/Sec5"/>
</dbReference>
<dbReference type="Proteomes" id="UP000249293">
    <property type="component" value="Chromosome 1"/>
</dbReference>
<dbReference type="AlphaFoldDB" id="A0A2U9QY55"/>
<dbReference type="GO" id="GO:0006887">
    <property type="term" value="P:exocytosis"/>
    <property type="evidence" value="ECO:0007669"/>
    <property type="project" value="UniProtKB-KW"/>
</dbReference>
<dbReference type="GO" id="GO:0015031">
    <property type="term" value="P:protein transport"/>
    <property type="evidence" value="ECO:0007669"/>
    <property type="project" value="UniProtKB-KW"/>
</dbReference>
<dbReference type="STRING" id="4909.A0A2U9QY55"/>
<dbReference type="GeneID" id="40381635"/>
<dbReference type="PANTHER" id="PTHR13043">
    <property type="entry name" value="EXOCYST COMPLEX COMPONENT SEC5"/>
    <property type="match status" value="1"/>
</dbReference>
<feature type="region of interest" description="Disordered" evidence="5">
    <location>
        <begin position="59"/>
        <end position="82"/>
    </location>
</feature>